<name>A0A816E1X8_9BILA</name>
<accession>A0A816E1X8</accession>
<dbReference type="PANTHER" id="PTHR31252:SF11">
    <property type="entry name" value="DUF4419 DOMAIN-CONTAINING PROTEIN"/>
    <property type="match status" value="1"/>
</dbReference>
<evidence type="ECO:0000313" key="1">
    <source>
        <dbReference type="EMBL" id="CAF1489604.1"/>
    </source>
</evidence>
<organism evidence="2 3">
    <name type="scientific">Adineta steineri</name>
    <dbReference type="NCBI Taxonomy" id="433720"/>
    <lineage>
        <taxon>Eukaryota</taxon>
        <taxon>Metazoa</taxon>
        <taxon>Spiralia</taxon>
        <taxon>Gnathifera</taxon>
        <taxon>Rotifera</taxon>
        <taxon>Eurotatoria</taxon>
        <taxon>Bdelloidea</taxon>
        <taxon>Adinetida</taxon>
        <taxon>Adinetidae</taxon>
        <taxon>Adineta</taxon>
    </lineage>
</organism>
<dbReference type="InterPro" id="IPR025533">
    <property type="entry name" value="DUF4419"/>
</dbReference>
<evidence type="ECO:0000313" key="2">
    <source>
        <dbReference type="EMBL" id="CAF1641101.1"/>
    </source>
</evidence>
<proteinExistence type="predicted"/>
<reference evidence="2" key="1">
    <citation type="submission" date="2021-02" db="EMBL/GenBank/DDBJ databases">
        <authorList>
            <person name="Nowell W R."/>
        </authorList>
    </citation>
    <scope>NUCLEOTIDE SEQUENCE</scope>
</reference>
<dbReference type="EMBL" id="CAJNOI010002726">
    <property type="protein sequence ID" value="CAF1489604.1"/>
    <property type="molecule type" value="Genomic_DNA"/>
</dbReference>
<evidence type="ECO:0000313" key="3">
    <source>
        <dbReference type="Proteomes" id="UP000663832"/>
    </source>
</evidence>
<gene>
    <name evidence="1" type="ORF">BJG266_LOCUS42535</name>
    <name evidence="2" type="ORF">QVE165_LOCUS59416</name>
</gene>
<dbReference type="Proteomes" id="UP000663877">
    <property type="component" value="Unassembled WGS sequence"/>
</dbReference>
<dbReference type="OrthoDB" id="9987685at2759"/>
<dbReference type="PANTHER" id="PTHR31252">
    <property type="entry name" value="DUF4419 DOMAIN-CONTAINING PROTEIN"/>
    <property type="match status" value="1"/>
</dbReference>
<dbReference type="Proteomes" id="UP000663832">
    <property type="component" value="Unassembled WGS sequence"/>
</dbReference>
<sequence length="287" mass="33458">MSASIAANDQFHTVIIRGDLPQVEKQYKAEKPRSLPPKRYWLDALIDYLSDGNRWRRNIASTRFKLQHRISNGPCTSLVNRHGLFSAFLNAYNSHEDIVLSPDDFWLMITIYFAKEYFKYQLHWTLCGIRRVHFLGTLDDWLLLRQKTEQLKSFTTFQDDFYTYIESILPILDQLINTYQNKVDNEFWDKIFNVEHKGPESGSYTKLTGWFLQLCYGLHTKTECNMDEVALHPIVTSVEFVSEPTNEKKTCYVVGGFHGIESRDGWHKPVMSLSIIDDLSTITPLKS</sequence>
<protein>
    <submittedName>
        <fullName evidence="2">Uncharacterized protein</fullName>
    </submittedName>
</protein>
<keyword evidence="3" id="KW-1185">Reference proteome</keyword>
<comment type="caution">
    <text evidence="2">The sequence shown here is derived from an EMBL/GenBank/DDBJ whole genome shotgun (WGS) entry which is preliminary data.</text>
</comment>
<dbReference type="Pfam" id="PF14388">
    <property type="entry name" value="DUF4419"/>
    <property type="match status" value="1"/>
</dbReference>
<dbReference type="EMBL" id="CAJNOM010003052">
    <property type="protein sequence ID" value="CAF1641101.1"/>
    <property type="molecule type" value="Genomic_DNA"/>
</dbReference>
<dbReference type="AlphaFoldDB" id="A0A816E1X8"/>